<feature type="transmembrane region" description="Helical" evidence="12">
    <location>
        <begin position="55"/>
        <end position="72"/>
    </location>
</feature>
<evidence type="ECO:0000313" key="15">
    <source>
        <dbReference type="Proteomes" id="UP000727993"/>
    </source>
</evidence>
<keyword evidence="5 12" id="KW-0812">Transmembrane</keyword>
<keyword evidence="4 14" id="KW-0645">Protease</keyword>
<dbReference type="PANTHER" id="PTHR42837:SF2">
    <property type="entry name" value="MEMBRANE METALLOPROTEASE ARASP2, CHLOROPLASTIC-RELATED"/>
    <property type="match status" value="1"/>
</dbReference>
<evidence type="ECO:0000256" key="3">
    <source>
        <dbReference type="ARBA" id="ARBA00007931"/>
    </source>
</evidence>
<evidence type="ECO:0000256" key="5">
    <source>
        <dbReference type="ARBA" id="ARBA00022692"/>
    </source>
</evidence>
<feature type="transmembrane region" description="Helical" evidence="12">
    <location>
        <begin position="470"/>
        <end position="502"/>
    </location>
</feature>
<dbReference type="CDD" id="cd23081">
    <property type="entry name" value="cpPDZ_EcRseP-like"/>
    <property type="match status" value="1"/>
</dbReference>
<dbReference type="Proteomes" id="UP000727993">
    <property type="component" value="Unassembled WGS sequence"/>
</dbReference>
<evidence type="ECO:0000256" key="6">
    <source>
        <dbReference type="ARBA" id="ARBA00022801"/>
    </source>
</evidence>
<dbReference type="GO" id="GO:0016020">
    <property type="term" value="C:membrane"/>
    <property type="evidence" value="ECO:0007669"/>
    <property type="project" value="UniProtKB-SubCell"/>
</dbReference>
<evidence type="ECO:0000256" key="10">
    <source>
        <dbReference type="ARBA" id="ARBA00023136"/>
    </source>
</evidence>
<dbReference type="AlphaFoldDB" id="A0A936N9Y8"/>
<keyword evidence="10 12" id="KW-0472">Membrane</keyword>
<dbReference type="EMBL" id="JADJZA010000001">
    <property type="protein sequence ID" value="MBK9296357.1"/>
    <property type="molecule type" value="Genomic_DNA"/>
</dbReference>
<dbReference type="SMART" id="SM00228">
    <property type="entry name" value="PDZ"/>
    <property type="match status" value="2"/>
</dbReference>
<accession>A0A936N9Y8</accession>
<feature type="transmembrane region" description="Helical" evidence="12">
    <location>
        <begin position="78"/>
        <end position="98"/>
    </location>
</feature>
<comment type="cofactor">
    <cofactor evidence="1">
        <name>Zn(2+)</name>
        <dbReference type="ChEBI" id="CHEBI:29105"/>
    </cofactor>
</comment>
<feature type="transmembrane region" description="Helical" evidence="12">
    <location>
        <begin position="523"/>
        <end position="544"/>
    </location>
</feature>
<dbReference type="InterPro" id="IPR036034">
    <property type="entry name" value="PDZ_sf"/>
</dbReference>
<keyword evidence="9" id="KW-0482">Metalloprotease</keyword>
<feature type="compositionally biased region" description="Polar residues" evidence="11">
    <location>
        <begin position="31"/>
        <end position="42"/>
    </location>
</feature>
<keyword evidence="7" id="KW-0862">Zinc</keyword>
<evidence type="ECO:0000256" key="4">
    <source>
        <dbReference type="ARBA" id="ARBA00022670"/>
    </source>
</evidence>
<dbReference type="CDD" id="cd06163">
    <property type="entry name" value="S2P-M50_PDZ_RseP-like"/>
    <property type="match status" value="1"/>
</dbReference>
<proteinExistence type="inferred from homology"/>
<dbReference type="InterPro" id="IPR008915">
    <property type="entry name" value="Peptidase_M50"/>
</dbReference>
<evidence type="ECO:0000256" key="11">
    <source>
        <dbReference type="SAM" id="MobiDB-lite"/>
    </source>
</evidence>
<comment type="similarity">
    <text evidence="3">Belongs to the peptidase M50B family.</text>
</comment>
<dbReference type="PROSITE" id="PS50106">
    <property type="entry name" value="PDZ"/>
    <property type="match status" value="1"/>
</dbReference>
<dbReference type="InterPro" id="IPR004387">
    <property type="entry name" value="Pept_M50_Zn"/>
</dbReference>
<gene>
    <name evidence="14" type="ORF">IPN02_05725</name>
</gene>
<evidence type="ECO:0000256" key="8">
    <source>
        <dbReference type="ARBA" id="ARBA00022989"/>
    </source>
</evidence>
<sequence length="552" mass="58689">MTDVSDTRSTLPDEPPAEGADQPTNERKSKAGTTVTSTNTVPDGTLDEPDMERAGVWRLALVVAALVALWWWQGWALVVVILALLFMITMHELGHYLMAKRAGMKVTQFFIGFGPRIWSTQRGETEYGIRAIPAGAFVKVPGMLRDEEVSASDEARSYRQASFKDRVAMASAGSAMHFLMAFILLFAHFAFFDQADPDVWSVESVVPGSAAAEAGMASGDRVLSVDGAKVGGQEDLSDEVRARPGETVPIVVERDGKTLDLTATLGTRASVIGTVGEDLSLFFIGDQAVVKGYGERGDKAGLSEDAVITEINDVPINSAVDLKAATKAAAGGVLEIDYVADGETRTQSTYLKLGKAVAATEPEGMIGTTSGYAEVGKNPVEAAGASVTTFWQLSRDSVTGLVTVLNPANLVDFFGRAATTGPSGGNVSDEPTPAATARQASMEQDATRPMSLIGATSIATGLAEVDWGQLLLLLAVLNIFIGLFNLVPLLPFDGGHIAIAFYERIREKLKGDGRRYFIDPAKMYPVAVIVVGVLGLLFLSTVYMDVVSPIKL</sequence>
<evidence type="ECO:0000256" key="7">
    <source>
        <dbReference type="ARBA" id="ARBA00022833"/>
    </source>
</evidence>
<dbReference type="Pfam" id="PF17820">
    <property type="entry name" value="PDZ_6"/>
    <property type="match status" value="1"/>
</dbReference>
<dbReference type="Gene3D" id="2.30.42.10">
    <property type="match status" value="2"/>
</dbReference>
<keyword evidence="6" id="KW-0378">Hydrolase</keyword>
<dbReference type="GO" id="GO:0004222">
    <property type="term" value="F:metalloendopeptidase activity"/>
    <property type="evidence" value="ECO:0007669"/>
    <property type="project" value="InterPro"/>
</dbReference>
<evidence type="ECO:0000259" key="13">
    <source>
        <dbReference type="PROSITE" id="PS50106"/>
    </source>
</evidence>
<name>A0A936N9Y8_9ACTN</name>
<evidence type="ECO:0000256" key="2">
    <source>
        <dbReference type="ARBA" id="ARBA00004141"/>
    </source>
</evidence>
<organism evidence="14 15">
    <name type="scientific">Candidatus Neomicrothrix subdominans</name>
    <dbReference type="NCBI Taxonomy" id="2954438"/>
    <lineage>
        <taxon>Bacteria</taxon>
        <taxon>Bacillati</taxon>
        <taxon>Actinomycetota</taxon>
        <taxon>Acidimicrobiia</taxon>
        <taxon>Acidimicrobiales</taxon>
        <taxon>Microthrixaceae</taxon>
        <taxon>Candidatus Neomicrothrix</taxon>
    </lineage>
</organism>
<evidence type="ECO:0000256" key="1">
    <source>
        <dbReference type="ARBA" id="ARBA00001947"/>
    </source>
</evidence>
<dbReference type="InterPro" id="IPR041489">
    <property type="entry name" value="PDZ_6"/>
</dbReference>
<comment type="caution">
    <text evidence="14">The sequence shown here is derived from an EMBL/GenBank/DDBJ whole genome shotgun (WGS) entry which is preliminary data.</text>
</comment>
<keyword evidence="8 12" id="KW-1133">Transmembrane helix</keyword>
<evidence type="ECO:0000256" key="9">
    <source>
        <dbReference type="ARBA" id="ARBA00023049"/>
    </source>
</evidence>
<feature type="region of interest" description="Disordered" evidence="11">
    <location>
        <begin position="1"/>
        <end position="47"/>
    </location>
</feature>
<dbReference type="InterPro" id="IPR001478">
    <property type="entry name" value="PDZ"/>
</dbReference>
<dbReference type="SUPFAM" id="SSF50156">
    <property type="entry name" value="PDZ domain-like"/>
    <property type="match status" value="2"/>
</dbReference>
<evidence type="ECO:0000256" key="12">
    <source>
        <dbReference type="SAM" id="Phobius"/>
    </source>
</evidence>
<feature type="transmembrane region" description="Helical" evidence="12">
    <location>
        <begin position="167"/>
        <end position="191"/>
    </location>
</feature>
<dbReference type="GO" id="GO:0006508">
    <property type="term" value="P:proteolysis"/>
    <property type="evidence" value="ECO:0007669"/>
    <property type="project" value="UniProtKB-KW"/>
</dbReference>
<dbReference type="Pfam" id="PF02163">
    <property type="entry name" value="Peptidase_M50"/>
    <property type="match status" value="1"/>
</dbReference>
<protein>
    <submittedName>
        <fullName evidence="14">Site-2 protease family protein</fullName>
    </submittedName>
</protein>
<comment type="subcellular location">
    <subcellularLocation>
        <location evidence="2">Membrane</location>
        <topology evidence="2">Multi-pass membrane protein</topology>
    </subcellularLocation>
</comment>
<feature type="domain" description="PDZ" evidence="13">
    <location>
        <begin position="202"/>
        <end position="256"/>
    </location>
</feature>
<reference evidence="14 15" key="1">
    <citation type="submission" date="2020-10" db="EMBL/GenBank/DDBJ databases">
        <title>Connecting structure to function with the recovery of over 1000 high-quality activated sludge metagenome-assembled genomes encoding full-length rRNA genes using long-read sequencing.</title>
        <authorList>
            <person name="Singleton C.M."/>
            <person name="Petriglieri F."/>
            <person name="Kristensen J.M."/>
            <person name="Kirkegaard R.H."/>
            <person name="Michaelsen T.Y."/>
            <person name="Andersen M.H."/>
            <person name="Karst S.M."/>
            <person name="Dueholm M.S."/>
            <person name="Nielsen P.H."/>
            <person name="Albertsen M."/>
        </authorList>
    </citation>
    <scope>NUCLEOTIDE SEQUENCE [LARGE SCALE GENOMIC DNA]</scope>
    <source>
        <strain evidence="14">Lyne_18-Q3-R50-59_MAXAC.006</strain>
    </source>
</reference>
<dbReference type="PANTHER" id="PTHR42837">
    <property type="entry name" value="REGULATOR OF SIGMA-E PROTEASE RSEP"/>
    <property type="match status" value="1"/>
</dbReference>
<evidence type="ECO:0000313" key="14">
    <source>
        <dbReference type="EMBL" id="MBK9296357.1"/>
    </source>
</evidence>